<dbReference type="SUPFAM" id="SSF158472">
    <property type="entry name" value="HAMP domain-like"/>
    <property type="match status" value="1"/>
</dbReference>
<evidence type="ECO:0000313" key="19">
    <source>
        <dbReference type="Proteomes" id="UP000242310"/>
    </source>
</evidence>
<proteinExistence type="predicted"/>
<keyword evidence="7 15" id="KW-0812">Transmembrane</keyword>
<evidence type="ECO:0000256" key="1">
    <source>
        <dbReference type="ARBA" id="ARBA00000085"/>
    </source>
</evidence>
<dbReference type="InterPro" id="IPR003594">
    <property type="entry name" value="HATPase_dom"/>
</dbReference>
<keyword evidence="9 18" id="KW-0418">Kinase</keyword>
<dbReference type="EC" id="2.7.13.3" evidence="3"/>
<dbReference type="SMART" id="SM00388">
    <property type="entry name" value="HisKA"/>
    <property type="match status" value="1"/>
</dbReference>
<dbReference type="PANTHER" id="PTHR45528:SF1">
    <property type="entry name" value="SENSOR HISTIDINE KINASE CPXA"/>
    <property type="match status" value="1"/>
</dbReference>
<dbReference type="InterPro" id="IPR036097">
    <property type="entry name" value="HisK_dim/P_sf"/>
</dbReference>
<evidence type="ECO:0000256" key="10">
    <source>
        <dbReference type="ARBA" id="ARBA00022840"/>
    </source>
</evidence>
<evidence type="ECO:0000256" key="15">
    <source>
        <dbReference type="SAM" id="Phobius"/>
    </source>
</evidence>
<keyword evidence="14" id="KW-0175">Coiled coil</keyword>
<protein>
    <recommendedName>
        <fullName evidence="3">histidine kinase</fullName>
        <ecNumber evidence="3">2.7.13.3</ecNumber>
    </recommendedName>
</protein>
<dbReference type="SUPFAM" id="SSF47384">
    <property type="entry name" value="Homodimeric domain of signal transducing histidine kinase"/>
    <property type="match status" value="1"/>
</dbReference>
<evidence type="ECO:0000259" key="17">
    <source>
        <dbReference type="PROSITE" id="PS50885"/>
    </source>
</evidence>
<evidence type="ECO:0000256" key="5">
    <source>
        <dbReference type="ARBA" id="ARBA00022553"/>
    </source>
</evidence>
<dbReference type="PROSITE" id="PS50109">
    <property type="entry name" value="HIS_KIN"/>
    <property type="match status" value="1"/>
</dbReference>
<dbReference type="PRINTS" id="PR00344">
    <property type="entry name" value="BCTRLSENSOR"/>
</dbReference>
<dbReference type="CDD" id="cd06225">
    <property type="entry name" value="HAMP"/>
    <property type="match status" value="1"/>
</dbReference>
<feature type="domain" description="HAMP" evidence="17">
    <location>
        <begin position="154"/>
        <end position="206"/>
    </location>
</feature>
<evidence type="ECO:0000259" key="16">
    <source>
        <dbReference type="PROSITE" id="PS50109"/>
    </source>
</evidence>
<evidence type="ECO:0000256" key="11">
    <source>
        <dbReference type="ARBA" id="ARBA00022989"/>
    </source>
</evidence>
<dbReference type="InterPro" id="IPR003660">
    <property type="entry name" value="HAMP_dom"/>
</dbReference>
<keyword evidence="6" id="KW-0808">Transferase</keyword>
<keyword evidence="13 15" id="KW-0472">Membrane</keyword>
<evidence type="ECO:0000313" key="18">
    <source>
        <dbReference type="EMBL" id="PSL42974.1"/>
    </source>
</evidence>
<feature type="domain" description="Histidine kinase" evidence="16">
    <location>
        <begin position="221"/>
        <end position="443"/>
    </location>
</feature>
<dbReference type="Gene3D" id="6.10.340.10">
    <property type="match status" value="1"/>
</dbReference>
<evidence type="ECO:0000256" key="3">
    <source>
        <dbReference type="ARBA" id="ARBA00012438"/>
    </source>
</evidence>
<evidence type="ECO:0000256" key="13">
    <source>
        <dbReference type="ARBA" id="ARBA00023136"/>
    </source>
</evidence>
<reference evidence="18 19" key="1">
    <citation type="submission" date="2018-03" db="EMBL/GenBank/DDBJ databases">
        <title>Genomic Encyclopedia of Type Strains, Phase III (KMG-III): the genomes of soil and plant-associated and newly described type strains.</title>
        <authorList>
            <person name="Whitman W."/>
        </authorList>
    </citation>
    <scope>NUCLEOTIDE SEQUENCE [LARGE SCALE GENOMIC DNA]</scope>
    <source>
        <strain evidence="18 19">CGMCC 1.07653</strain>
    </source>
</reference>
<evidence type="ECO:0000256" key="4">
    <source>
        <dbReference type="ARBA" id="ARBA00022475"/>
    </source>
</evidence>
<dbReference type="PANTHER" id="PTHR45528">
    <property type="entry name" value="SENSOR HISTIDINE KINASE CPXA"/>
    <property type="match status" value="1"/>
</dbReference>
<dbReference type="Pfam" id="PF00512">
    <property type="entry name" value="HisKA"/>
    <property type="match status" value="1"/>
</dbReference>
<name>A0A2P8H9T4_9BACI</name>
<feature type="transmembrane region" description="Helical" evidence="15">
    <location>
        <begin position="132"/>
        <end position="152"/>
    </location>
</feature>
<keyword evidence="11 15" id="KW-1133">Transmembrane helix</keyword>
<dbReference type="RefSeq" id="WP_106589510.1">
    <property type="nucleotide sequence ID" value="NZ_PYAV01000012.1"/>
</dbReference>
<dbReference type="Gene3D" id="1.10.287.130">
    <property type="match status" value="1"/>
</dbReference>
<dbReference type="GO" id="GO:0005886">
    <property type="term" value="C:plasma membrane"/>
    <property type="evidence" value="ECO:0007669"/>
    <property type="project" value="UniProtKB-SubCell"/>
</dbReference>
<dbReference type="InterPro" id="IPR050398">
    <property type="entry name" value="HssS/ArlS-like"/>
</dbReference>
<dbReference type="EMBL" id="PYAV01000012">
    <property type="protein sequence ID" value="PSL42974.1"/>
    <property type="molecule type" value="Genomic_DNA"/>
</dbReference>
<keyword evidence="4" id="KW-1003">Cell membrane</keyword>
<sequence>MYSLKNIDSRYQLEEHVAVLSYVEEAEEALSNPELYEYETDSNQSIELPAGVSATLYTPDGLVTFTSDENGGIGFHRSLDIVYQDLYELRRLSDRYMYKQPVFAGSTEIVGIYELSIPREIWNEEVEVRQMYAVMLFASILIMLYAGLLWAVQRKLITPLTDLTIQMTNYAKGERSGSIETHRSDEFGRLYQHFEQMKTDIDQARAELASEQQKKEQMMASLSHDLKTPLTAIRTYSEAMPENKYAQTIQRKAEEMQVLIDDLHAFSMLERVSESFLWAEVDIEELFEMILSDYEVWGSSFDLSYTVKILAEGSIKVDVKQMQRAVNNLMSNAVRFAESHVFAVVVEDENRLPASLFPEAVDAVRSQQRGGGMQMIIQNDGVVAADNDRLFEPFYQGEKEQFSTHSGLGLSIVKKIAEAHGGDIILIPCPGQGTVASLWIPKL</sequence>
<dbReference type="GO" id="GO:0000155">
    <property type="term" value="F:phosphorelay sensor kinase activity"/>
    <property type="evidence" value="ECO:0007669"/>
    <property type="project" value="InterPro"/>
</dbReference>
<keyword evidence="12" id="KW-0902">Two-component regulatory system</keyword>
<dbReference type="Gene3D" id="3.30.565.10">
    <property type="entry name" value="Histidine kinase-like ATPase, C-terminal domain"/>
    <property type="match status" value="1"/>
</dbReference>
<comment type="caution">
    <text evidence="18">The sequence shown here is derived from an EMBL/GenBank/DDBJ whole genome shotgun (WGS) entry which is preliminary data.</text>
</comment>
<dbReference type="InterPro" id="IPR005467">
    <property type="entry name" value="His_kinase_dom"/>
</dbReference>
<dbReference type="SMART" id="SM00387">
    <property type="entry name" value="HATPase_c"/>
    <property type="match status" value="1"/>
</dbReference>
<evidence type="ECO:0000256" key="2">
    <source>
        <dbReference type="ARBA" id="ARBA00004651"/>
    </source>
</evidence>
<keyword evidence="8" id="KW-0547">Nucleotide-binding</keyword>
<dbReference type="InterPro" id="IPR036890">
    <property type="entry name" value="HATPase_C_sf"/>
</dbReference>
<comment type="catalytic activity">
    <reaction evidence="1">
        <text>ATP + protein L-histidine = ADP + protein N-phospho-L-histidine.</text>
        <dbReference type="EC" id="2.7.13.3"/>
    </reaction>
</comment>
<dbReference type="CDD" id="cd00082">
    <property type="entry name" value="HisKA"/>
    <property type="match status" value="1"/>
</dbReference>
<dbReference type="AlphaFoldDB" id="A0A2P8H9T4"/>
<dbReference type="InterPro" id="IPR004358">
    <property type="entry name" value="Sig_transdc_His_kin-like_C"/>
</dbReference>
<evidence type="ECO:0000256" key="9">
    <source>
        <dbReference type="ARBA" id="ARBA00022777"/>
    </source>
</evidence>
<accession>A0A2P8H9T4</accession>
<evidence type="ECO:0000256" key="8">
    <source>
        <dbReference type="ARBA" id="ARBA00022741"/>
    </source>
</evidence>
<dbReference type="SUPFAM" id="SSF55874">
    <property type="entry name" value="ATPase domain of HSP90 chaperone/DNA topoisomerase II/histidine kinase"/>
    <property type="match status" value="1"/>
</dbReference>
<dbReference type="SMART" id="SM00304">
    <property type="entry name" value="HAMP"/>
    <property type="match status" value="1"/>
</dbReference>
<dbReference type="PROSITE" id="PS50885">
    <property type="entry name" value="HAMP"/>
    <property type="match status" value="1"/>
</dbReference>
<dbReference type="Pfam" id="PF00672">
    <property type="entry name" value="HAMP"/>
    <property type="match status" value="1"/>
</dbReference>
<keyword evidence="10" id="KW-0067">ATP-binding</keyword>
<dbReference type="Proteomes" id="UP000242310">
    <property type="component" value="Unassembled WGS sequence"/>
</dbReference>
<gene>
    <name evidence="18" type="ORF">B0H94_11257</name>
</gene>
<evidence type="ECO:0000256" key="7">
    <source>
        <dbReference type="ARBA" id="ARBA00022692"/>
    </source>
</evidence>
<dbReference type="InterPro" id="IPR003661">
    <property type="entry name" value="HisK_dim/P_dom"/>
</dbReference>
<feature type="coiled-coil region" evidence="14">
    <location>
        <begin position="194"/>
        <end position="221"/>
    </location>
</feature>
<keyword evidence="19" id="KW-1185">Reference proteome</keyword>
<dbReference type="GO" id="GO:0005524">
    <property type="term" value="F:ATP binding"/>
    <property type="evidence" value="ECO:0007669"/>
    <property type="project" value="UniProtKB-KW"/>
</dbReference>
<dbReference type="CDD" id="cd00075">
    <property type="entry name" value="HATPase"/>
    <property type="match status" value="1"/>
</dbReference>
<dbReference type="Pfam" id="PF02518">
    <property type="entry name" value="HATPase_c"/>
    <property type="match status" value="1"/>
</dbReference>
<comment type="subcellular location">
    <subcellularLocation>
        <location evidence="2">Cell membrane</location>
        <topology evidence="2">Multi-pass membrane protein</topology>
    </subcellularLocation>
</comment>
<organism evidence="18 19">
    <name type="scientific">Salsuginibacillus halophilus</name>
    <dbReference type="NCBI Taxonomy" id="517424"/>
    <lineage>
        <taxon>Bacteria</taxon>
        <taxon>Bacillati</taxon>
        <taxon>Bacillota</taxon>
        <taxon>Bacilli</taxon>
        <taxon>Bacillales</taxon>
        <taxon>Bacillaceae</taxon>
        <taxon>Salsuginibacillus</taxon>
    </lineage>
</organism>
<dbReference type="OrthoDB" id="335833at2"/>
<evidence type="ECO:0000256" key="12">
    <source>
        <dbReference type="ARBA" id="ARBA00023012"/>
    </source>
</evidence>
<keyword evidence="5" id="KW-0597">Phosphoprotein</keyword>
<evidence type="ECO:0000256" key="14">
    <source>
        <dbReference type="SAM" id="Coils"/>
    </source>
</evidence>
<evidence type="ECO:0000256" key="6">
    <source>
        <dbReference type="ARBA" id="ARBA00022679"/>
    </source>
</evidence>